<dbReference type="Pfam" id="PF01156">
    <property type="entry name" value="IU_nuc_hydro"/>
    <property type="match status" value="1"/>
</dbReference>
<evidence type="ECO:0000259" key="3">
    <source>
        <dbReference type="Pfam" id="PF01156"/>
    </source>
</evidence>
<evidence type="ECO:0000313" key="6">
    <source>
        <dbReference type="Proteomes" id="UP000323502"/>
    </source>
</evidence>
<evidence type="ECO:0000256" key="2">
    <source>
        <dbReference type="ARBA" id="ARBA00023295"/>
    </source>
</evidence>
<dbReference type="PANTHER" id="PTHR12304">
    <property type="entry name" value="INOSINE-URIDINE PREFERRING NUCLEOSIDE HYDROLASE"/>
    <property type="match status" value="1"/>
</dbReference>
<keyword evidence="1 5" id="KW-0378">Hydrolase</keyword>
<dbReference type="InterPro" id="IPR036452">
    <property type="entry name" value="Ribo_hydro-like"/>
</dbReference>
<dbReference type="AlphaFoldDB" id="A0A1G7LZQ0"/>
<evidence type="ECO:0000313" key="7">
    <source>
        <dbReference type="Proteomes" id="UP000436801"/>
    </source>
</evidence>
<reference evidence="5 6" key="1">
    <citation type="submission" date="2016-10" db="EMBL/GenBank/DDBJ databases">
        <authorList>
            <person name="Varghese N."/>
            <person name="Submissions S."/>
        </authorList>
    </citation>
    <scope>NUCLEOTIDE SEQUENCE [LARGE SCALE GENOMIC DNA]</scope>
    <source>
        <strain evidence="5 6">S7-754</strain>
    </source>
</reference>
<evidence type="ECO:0000256" key="1">
    <source>
        <dbReference type="ARBA" id="ARBA00022801"/>
    </source>
</evidence>
<sequence>MAFDRRRFLGAATASLGVTLAAPLLADRRHPPIARVIVDNDFAGDPDGLFQLAHHLLCRSVEIPLLIGSHLPPQFGGATSATAAVAKVRALLEVMGRTGQHRVVEGSQTAIVSPDRRQPSPATAAIIAEAMRTDVSTPLFYAAGGGLTDLALAWLAEPRIARRLRLVWIGGPEHPGIAVPPPGADKIEFNLSLDPVAAELVFNRADIEIWQVPRDAYRAMLFPRDALSELVDSPIGRFLAGEVDAMEAKLATIPGFPPLPASDVMILGDSPLVTLTGLLPPLQPDPSSSRYVTIPTPMLTKEGGYRARPQGRAMRVYTAIDTELTFRDMTAKFRRFGNNA</sequence>
<name>A0A1G7LZQ0_9SPHN</name>
<dbReference type="PROSITE" id="PS51318">
    <property type="entry name" value="TAT"/>
    <property type="match status" value="1"/>
</dbReference>
<accession>A0A1G7LZQ0</accession>
<dbReference type="GO" id="GO:0005829">
    <property type="term" value="C:cytosol"/>
    <property type="evidence" value="ECO:0007669"/>
    <property type="project" value="TreeGrafter"/>
</dbReference>
<dbReference type="InterPro" id="IPR023186">
    <property type="entry name" value="IUNH"/>
</dbReference>
<dbReference type="Proteomes" id="UP000436801">
    <property type="component" value="Unassembled WGS sequence"/>
</dbReference>
<dbReference type="GO" id="GO:0006152">
    <property type="term" value="P:purine nucleoside catabolic process"/>
    <property type="evidence" value="ECO:0007669"/>
    <property type="project" value="TreeGrafter"/>
</dbReference>
<keyword evidence="2" id="KW-0326">Glycosidase</keyword>
<dbReference type="GO" id="GO:0008477">
    <property type="term" value="F:purine nucleosidase activity"/>
    <property type="evidence" value="ECO:0007669"/>
    <property type="project" value="TreeGrafter"/>
</dbReference>
<reference evidence="4 7" key="2">
    <citation type="submission" date="2019-12" db="EMBL/GenBank/DDBJ databases">
        <authorList>
            <person name="Zheng J."/>
        </authorList>
    </citation>
    <scope>NUCLEOTIDE SEQUENCE [LARGE SCALE GENOMIC DNA]</scope>
    <source>
        <strain evidence="4 7">DSM 27347</strain>
    </source>
</reference>
<feature type="domain" description="Inosine/uridine-preferring nucleoside hydrolase" evidence="3">
    <location>
        <begin position="76"/>
        <end position="247"/>
    </location>
</feature>
<dbReference type="Proteomes" id="UP000323502">
    <property type="component" value="Unassembled WGS sequence"/>
</dbReference>
<gene>
    <name evidence="4" type="ORF">GQR91_00680</name>
    <name evidence="5" type="ORF">SAMN05216557_10411</name>
</gene>
<dbReference type="OrthoDB" id="2530052at2"/>
<organism evidence="5 6">
    <name type="scientific">Sphingomonas carotinifaciens</name>
    <dbReference type="NCBI Taxonomy" id="1166323"/>
    <lineage>
        <taxon>Bacteria</taxon>
        <taxon>Pseudomonadati</taxon>
        <taxon>Pseudomonadota</taxon>
        <taxon>Alphaproteobacteria</taxon>
        <taxon>Sphingomonadales</taxon>
        <taxon>Sphingomonadaceae</taxon>
        <taxon>Sphingomonas</taxon>
    </lineage>
</organism>
<dbReference type="InterPro" id="IPR006311">
    <property type="entry name" value="TAT_signal"/>
</dbReference>
<keyword evidence="6" id="KW-1185">Reference proteome</keyword>
<evidence type="ECO:0000313" key="5">
    <source>
        <dbReference type="EMBL" id="SDF54429.1"/>
    </source>
</evidence>
<dbReference type="InterPro" id="IPR001910">
    <property type="entry name" value="Inosine/uridine_hydrolase_dom"/>
</dbReference>
<evidence type="ECO:0000313" key="4">
    <source>
        <dbReference type="EMBL" id="MWC42178.1"/>
    </source>
</evidence>
<dbReference type="SUPFAM" id="SSF53590">
    <property type="entry name" value="Nucleoside hydrolase"/>
    <property type="match status" value="1"/>
</dbReference>
<proteinExistence type="predicted"/>
<dbReference type="RefSeq" id="WP_149682409.1">
    <property type="nucleotide sequence ID" value="NZ_FNBI01000004.1"/>
</dbReference>
<dbReference type="EMBL" id="FNBI01000004">
    <property type="protein sequence ID" value="SDF54429.1"/>
    <property type="molecule type" value="Genomic_DNA"/>
</dbReference>
<dbReference type="PANTHER" id="PTHR12304:SF4">
    <property type="entry name" value="URIDINE NUCLEOSIDASE"/>
    <property type="match status" value="1"/>
</dbReference>
<dbReference type="EMBL" id="WSUT01000001">
    <property type="protein sequence ID" value="MWC42178.1"/>
    <property type="molecule type" value="Genomic_DNA"/>
</dbReference>
<dbReference type="Gene3D" id="3.90.245.10">
    <property type="entry name" value="Ribonucleoside hydrolase-like"/>
    <property type="match status" value="1"/>
</dbReference>
<protein>
    <submittedName>
        <fullName evidence="4 5">Nucleoside hydrolase</fullName>
    </submittedName>
</protein>